<dbReference type="Pfam" id="PF13712">
    <property type="entry name" value="Glyco_tranf_2_5"/>
    <property type="match status" value="1"/>
</dbReference>
<reference evidence="2" key="1">
    <citation type="submission" date="2020-10" db="EMBL/GenBank/DDBJ databases">
        <authorList>
            <person name="Gilroy R."/>
        </authorList>
    </citation>
    <scope>NUCLEOTIDE SEQUENCE</scope>
    <source>
        <strain evidence="2">21143</strain>
    </source>
</reference>
<sequence>MISVIICSVKPSQVSRLEKNIAETIGNVEYEVIAFDNRNTHYGLCEIYNLCAEKSRYDNLCFAHEDIQFDTIGWGEKIIPKLSETDCGVIGFAGTTARISALCGIGLSRAHWRSNYIQHMNKGGMKSCFKNPDRVEFSPVVSVDGMCLFVSRKVWQKVRFDEKTFPNFHLYDLDFTTAVFRAGYINYICNTVIVEHFSEGYYTQEWLAATIDFNNKWRDALPLYVPGFPCIKNL</sequence>
<feature type="domain" description="Streptomycin biosynthesis protein StrF" evidence="1">
    <location>
        <begin position="26"/>
        <end position="188"/>
    </location>
</feature>
<dbReference type="EMBL" id="DVKT01000032">
    <property type="protein sequence ID" value="HIT39212.1"/>
    <property type="molecule type" value="Genomic_DNA"/>
</dbReference>
<feature type="non-terminal residue" evidence="2">
    <location>
        <position position="234"/>
    </location>
</feature>
<dbReference type="Gene3D" id="3.90.550.10">
    <property type="entry name" value="Spore Coat Polysaccharide Biosynthesis Protein SpsA, Chain A"/>
    <property type="match status" value="1"/>
</dbReference>
<dbReference type="InterPro" id="IPR029044">
    <property type="entry name" value="Nucleotide-diphossugar_trans"/>
</dbReference>
<evidence type="ECO:0000313" key="2">
    <source>
        <dbReference type="EMBL" id="HIT39212.1"/>
    </source>
</evidence>
<organism evidence="2 3">
    <name type="scientific">Candidatus Caccoplasma intestinavium</name>
    <dbReference type="NCBI Taxonomy" id="2840716"/>
    <lineage>
        <taxon>Bacteria</taxon>
        <taxon>Pseudomonadati</taxon>
        <taxon>Bacteroidota</taxon>
        <taxon>Bacteroidia</taxon>
        <taxon>Bacteroidales</taxon>
        <taxon>Bacteroidaceae</taxon>
        <taxon>Bacteroidaceae incertae sedis</taxon>
        <taxon>Candidatus Caccoplasma</taxon>
    </lineage>
</organism>
<dbReference type="SUPFAM" id="SSF53448">
    <property type="entry name" value="Nucleotide-diphospho-sugar transferases"/>
    <property type="match status" value="1"/>
</dbReference>
<accession>A0A9D1GDN1</accession>
<dbReference type="InterPro" id="IPR059123">
    <property type="entry name" value="StrF_dom"/>
</dbReference>
<dbReference type="AlphaFoldDB" id="A0A9D1GDN1"/>
<proteinExistence type="predicted"/>
<protein>
    <recommendedName>
        <fullName evidence="1">Streptomycin biosynthesis protein StrF domain-containing protein</fullName>
    </recommendedName>
</protein>
<comment type="caution">
    <text evidence="2">The sequence shown here is derived from an EMBL/GenBank/DDBJ whole genome shotgun (WGS) entry which is preliminary data.</text>
</comment>
<reference evidence="2" key="2">
    <citation type="journal article" date="2021" name="PeerJ">
        <title>Extensive microbial diversity within the chicken gut microbiome revealed by metagenomics and culture.</title>
        <authorList>
            <person name="Gilroy R."/>
            <person name="Ravi A."/>
            <person name="Getino M."/>
            <person name="Pursley I."/>
            <person name="Horton D.L."/>
            <person name="Alikhan N.F."/>
            <person name="Baker D."/>
            <person name="Gharbi K."/>
            <person name="Hall N."/>
            <person name="Watson M."/>
            <person name="Adriaenssens E.M."/>
            <person name="Foster-Nyarko E."/>
            <person name="Jarju S."/>
            <person name="Secka A."/>
            <person name="Antonio M."/>
            <person name="Oren A."/>
            <person name="Chaudhuri R.R."/>
            <person name="La Ragione R."/>
            <person name="Hildebrand F."/>
            <person name="Pallen M.J."/>
        </authorList>
    </citation>
    <scope>NUCLEOTIDE SEQUENCE</scope>
    <source>
        <strain evidence="2">21143</strain>
    </source>
</reference>
<evidence type="ECO:0000313" key="3">
    <source>
        <dbReference type="Proteomes" id="UP000886722"/>
    </source>
</evidence>
<gene>
    <name evidence="2" type="ORF">IAD06_04135</name>
</gene>
<dbReference type="Proteomes" id="UP000886722">
    <property type="component" value="Unassembled WGS sequence"/>
</dbReference>
<evidence type="ECO:0000259" key="1">
    <source>
        <dbReference type="Pfam" id="PF13712"/>
    </source>
</evidence>
<name>A0A9D1GDN1_9BACT</name>